<accession>A0A3P6RPN9</accession>
<reference evidence="2 3" key="1">
    <citation type="submission" date="2018-11" db="EMBL/GenBank/DDBJ databases">
        <authorList>
            <consortium name="Pathogen Informatics"/>
        </authorList>
    </citation>
    <scope>NUCLEOTIDE SEQUENCE [LARGE SCALE GENOMIC DNA]</scope>
</reference>
<keyword evidence="1" id="KW-0175">Coiled coil</keyword>
<dbReference type="OrthoDB" id="5868918at2759"/>
<sequence>MVTLLETEVNEQFQHSRDEAEQSLDEHSEKCNRKNLKINESINSLRNDVARLLDYYGSLRQIVTKHTDEMETLKLTFRKSCNSVKQTGAELKAQLEVRIVILSEALFNHLSALELDEG</sequence>
<evidence type="ECO:0000256" key="1">
    <source>
        <dbReference type="SAM" id="Coils"/>
    </source>
</evidence>
<evidence type="ECO:0000313" key="3">
    <source>
        <dbReference type="Proteomes" id="UP000271889"/>
    </source>
</evidence>
<evidence type="ECO:0000313" key="2">
    <source>
        <dbReference type="EMBL" id="VDK56710.1"/>
    </source>
</evidence>
<dbReference type="AlphaFoldDB" id="A0A3P6RPN9"/>
<gene>
    <name evidence="2" type="ORF">CGOC_LOCUS3743</name>
</gene>
<name>A0A3P6RPN9_CYLGO</name>
<dbReference type="Proteomes" id="UP000271889">
    <property type="component" value="Unassembled WGS sequence"/>
</dbReference>
<dbReference type="EMBL" id="UYRV01009615">
    <property type="protein sequence ID" value="VDK56710.1"/>
    <property type="molecule type" value="Genomic_DNA"/>
</dbReference>
<protein>
    <submittedName>
        <fullName evidence="2">Uncharacterized protein</fullName>
    </submittedName>
</protein>
<proteinExistence type="predicted"/>
<keyword evidence="3" id="KW-1185">Reference proteome</keyword>
<feature type="coiled-coil region" evidence="1">
    <location>
        <begin position="10"/>
        <end position="37"/>
    </location>
</feature>
<organism evidence="2 3">
    <name type="scientific">Cylicostephanus goldi</name>
    <name type="common">Nematode worm</name>
    <dbReference type="NCBI Taxonomy" id="71465"/>
    <lineage>
        <taxon>Eukaryota</taxon>
        <taxon>Metazoa</taxon>
        <taxon>Ecdysozoa</taxon>
        <taxon>Nematoda</taxon>
        <taxon>Chromadorea</taxon>
        <taxon>Rhabditida</taxon>
        <taxon>Rhabditina</taxon>
        <taxon>Rhabditomorpha</taxon>
        <taxon>Strongyloidea</taxon>
        <taxon>Strongylidae</taxon>
        <taxon>Cylicostephanus</taxon>
    </lineage>
</organism>